<dbReference type="InterPro" id="IPR011055">
    <property type="entry name" value="Dup_hybrid_motif"/>
</dbReference>
<dbReference type="PANTHER" id="PTHR21666:SF270">
    <property type="entry name" value="MUREIN HYDROLASE ACTIVATOR ENVC"/>
    <property type="match status" value="1"/>
</dbReference>
<feature type="domain" description="LysM" evidence="4">
    <location>
        <begin position="193"/>
        <end position="236"/>
    </location>
</feature>
<keyword evidence="2" id="KW-1133">Transmembrane helix</keyword>
<dbReference type="Gene3D" id="2.20.230.10">
    <property type="entry name" value="Resuscitation-promoting factor rpfb"/>
    <property type="match status" value="1"/>
</dbReference>
<dbReference type="EMBL" id="CP009170">
    <property type="protein sequence ID" value="AIS53521.1"/>
    <property type="molecule type" value="Genomic_DNA"/>
</dbReference>
<dbReference type="InterPro" id="IPR018392">
    <property type="entry name" value="LysM"/>
</dbReference>
<keyword evidence="2" id="KW-0472">Membrane</keyword>
<evidence type="ECO:0000259" key="3">
    <source>
        <dbReference type="PROSITE" id="PS51109"/>
    </source>
</evidence>
<dbReference type="Proteomes" id="UP000029669">
    <property type="component" value="Chromosome"/>
</dbReference>
<dbReference type="PROSITE" id="PS51782">
    <property type="entry name" value="LYSM"/>
    <property type="match status" value="1"/>
</dbReference>
<dbReference type="SMART" id="SM01208">
    <property type="entry name" value="G5"/>
    <property type="match status" value="1"/>
</dbReference>
<evidence type="ECO:0000313" key="5">
    <source>
        <dbReference type="EMBL" id="AIS53521.1"/>
    </source>
</evidence>
<feature type="domain" description="G5" evidence="3">
    <location>
        <begin position="243"/>
        <end position="323"/>
    </location>
</feature>
<dbReference type="InterPro" id="IPR016047">
    <property type="entry name" value="M23ase_b-sheet_dom"/>
</dbReference>
<evidence type="ECO:0000256" key="2">
    <source>
        <dbReference type="SAM" id="Phobius"/>
    </source>
</evidence>
<dbReference type="RefSeq" id="WP_049686081.1">
    <property type="nucleotide sequence ID" value="NZ_CP009170.1"/>
</dbReference>
<dbReference type="AlphaFoldDB" id="A0A097AUP7"/>
<dbReference type="Pfam" id="PF07501">
    <property type="entry name" value="G5"/>
    <property type="match status" value="1"/>
</dbReference>
<dbReference type="GO" id="GO:0004222">
    <property type="term" value="F:metalloendopeptidase activity"/>
    <property type="evidence" value="ECO:0007669"/>
    <property type="project" value="TreeGrafter"/>
</dbReference>
<dbReference type="Gene3D" id="2.70.70.10">
    <property type="entry name" value="Glucose Permease (Domain IIA)"/>
    <property type="match status" value="1"/>
</dbReference>
<dbReference type="SUPFAM" id="SSF51261">
    <property type="entry name" value="Duplicated hybrid motif"/>
    <property type="match status" value="1"/>
</dbReference>
<dbReference type="OrthoDB" id="9814460at2"/>
<dbReference type="HOGENOM" id="CLU_027710_2_1_9"/>
<dbReference type="eggNOG" id="COG3583">
    <property type="taxonomic scope" value="Bacteria"/>
</dbReference>
<dbReference type="eggNOG" id="COG0739">
    <property type="taxonomic scope" value="Bacteria"/>
</dbReference>
<dbReference type="STRING" id="2325.TKV_c23990"/>
<evidence type="ECO:0000256" key="1">
    <source>
        <dbReference type="ARBA" id="ARBA00022729"/>
    </source>
</evidence>
<dbReference type="CDD" id="cd12797">
    <property type="entry name" value="M23_peptidase"/>
    <property type="match status" value="1"/>
</dbReference>
<dbReference type="Pfam" id="PF01476">
    <property type="entry name" value="LysM"/>
    <property type="match status" value="1"/>
</dbReference>
<accession>A0A097AUP7</accession>
<reference evidence="6" key="1">
    <citation type="journal article" date="2015" name="Genome Announc.">
        <title>Whole-Genome Sequences of 80 Environmental and Clinical Isolates of Burkholderia pseudomallei.</title>
        <authorList>
            <person name="Johnson S.L."/>
            <person name="Baker A.L."/>
            <person name="Chain P.S."/>
            <person name="Currie B.J."/>
            <person name="Daligault H.E."/>
            <person name="Davenport K.W."/>
            <person name="Davis C.B."/>
            <person name="Inglis T.J."/>
            <person name="Kaestli M."/>
            <person name="Koren S."/>
            <person name="Mayo M."/>
            <person name="Merritt A.J."/>
            <person name="Price E.P."/>
            <person name="Sarovich D.S."/>
            <person name="Warner J."/>
            <person name="Rosovitz M.J."/>
        </authorList>
    </citation>
    <scope>NUCLEOTIDE SEQUENCE [LARGE SCALE GENOMIC DNA]</scope>
    <source>
        <strain evidence="6">DSM 2030</strain>
    </source>
</reference>
<keyword evidence="6" id="KW-1185">Reference proteome</keyword>
<evidence type="ECO:0000313" key="6">
    <source>
        <dbReference type="Proteomes" id="UP000029669"/>
    </source>
</evidence>
<dbReference type="InterPro" id="IPR011098">
    <property type="entry name" value="G5_dom"/>
</dbReference>
<protein>
    <submittedName>
        <fullName evidence="5">Lipoprotein NlpD/LppB</fullName>
    </submittedName>
</protein>
<proteinExistence type="predicted"/>
<keyword evidence="1" id="KW-0732">Signal</keyword>
<keyword evidence="2" id="KW-0812">Transmembrane</keyword>
<dbReference type="KEGG" id="tki:TKV_c23990"/>
<dbReference type="InterPro" id="IPR050570">
    <property type="entry name" value="Cell_wall_metabolism_enzyme"/>
</dbReference>
<dbReference type="CDD" id="cd00118">
    <property type="entry name" value="LysM"/>
    <property type="match status" value="1"/>
</dbReference>
<gene>
    <name evidence="5" type="ORF">TKV_c23990</name>
</gene>
<dbReference type="PROSITE" id="PS51109">
    <property type="entry name" value="G5"/>
    <property type="match status" value="1"/>
</dbReference>
<keyword evidence="5" id="KW-0449">Lipoprotein</keyword>
<dbReference type="Pfam" id="PF01551">
    <property type="entry name" value="Peptidase_M23"/>
    <property type="match status" value="1"/>
</dbReference>
<dbReference type="InterPro" id="IPR036779">
    <property type="entry name" value="LysM_dom_sf"/>
</dbReference>
<name>A0A097AUP7_THEKI</name>
<organism evidence="5 6">
    <name type="scientific">Thermoanaerobacter kivui</name>
    <name type="common">Acetogenium kivui</name>
    <dbReference type="NCBI Taxonomy" id="2325"/>
    <lineage>
        <taxon>Bacteria</taxon>
        <taxon>Bacillati</taxon>
        <taxon>Bacillota</taxon>
        <taxon>Clostridia</taxon>
        <taxon>Thermoanaerobacterales</taxon>
        <taxon>Thermoanaerobacteraceae</taxon>
        <taxon>Thermoanaerobacter</taxon>
    </lineage>
</organism>
<dbReference type="Gene3D" id="3.10.350.10">
    <property type="entry name" value="LysM domain"/>
    <property type="match status" value="1"/>
</dbReference>
<feature type="transmembrane region" description="Helical" evidence="2">
    <location>
        <begin position="21"/>
        <end position="39"/>
    </location>
</feature>
<evidence type="ECO:0000259" key="4">
    <source>
        <dbReference type="PROSITE" id="PS51782"/>
    </source>
</evidence>
<dbReference type="SMART" id="SM00257">
    <property type="entry name" value="LysM"/>
    <property type="match status" value="1"/>
</dbReference>
<dbReference type="PANTHER" id="PTHR21666">
    <property type="entry name" value="PEPTIDASE-RELATED"/>
    <property type="match status" value="1"/>
</dbReference>
<sequence>MGNVGDKSYKFFLGLLKTYKNNLIAFAVALSIGLSFIVYEEGFAYKITVDGEIVGITKNIDEVKSFIEELHKKERKKTGTDIVLNQEIKFERVRVANKKLTDVHKIYDNLKNAMSFSCKAAAIIVDNKFVTALKNQEEAEKALELLKGKYAKSSKRVYFKEDVKIEEKYIPPKYLTNVEEALKILEQPVKKVVTYTVKENDSLWSIARDHDMYIEDILKLNPGLTENLKPGQVIYLSSAEPHVTVVTERQVGYKEEIPFDTKLAKDESLYTNQSKVLVEGKKGLKEVTAVVISYNGIEVSKKIKSENVLEKPVNKIVAVGSKRLPLTVATGSFSYPLRGTITSRFGQRWGRLHTGVDIAAPQGSPIYVADGGTVIFSGWESGYGYVVKIDHKNGYVTYYGHASKLLVKKGDKVAKGQKIALVGSTGHATGPHLHFEVRKNGVPVNPLTYLNK</sequence>